<gene>
    <name evidence="2" type="ordered locus">Fbal_0669</name>
</gene>
<reference evidence="2 3" key="1">
    <citation type="journal article" date="2010" name="Stand. Genomic Sci.">
        <title>Complete genome sequence of Ferrimonas balearica type strain (PAT).</title>
        <authorList>
            <person name="Nolan M."/>
            <person name="Sikorski J."/>
            <person name="Davenport K."/>
            <person name="Lucas S."/>
            <person name="Glavina Del Rio T."/>
            <person name="Tice H."/>
            <person name="Cheng J."/>
            <person name="Goodwin L."/>
            <person name="Pitluck S."/>
            <person name="Liolios K."/>
            <person name="Ivanova N."/>
            <person name="Mavromatis K."/>
            <person name="Ovchinnikova G."/>
            <person name="Pati A."/>
            <person name="Chen A."/>
            <person name="Palaniappan K."/>
            <person name="Land M."/>
            <person name="Hauser L."/>
            <person name="Chang Y."/>
            <person name="Jeffries C."/>
            <person name="Tapia R."/>
            <person name="Brettin T."/>
            <person name="Detter J."/>
            <person name="Han C."/>
            <person name="Yasawong M."/>
            <person name="Rohde M."/>
            <person name="Tindall B."/>
            <person name="Goker M."/>
            <person name="Woyke T."/>
            <person name="Bristow J."/>
            <person name="Eisen J."/>
            <person name="Markowitz V."/>
            <person name="Hugenholtz P."/>
            <person name="Kyrpides N."/>
            <person name="Klenk H."/>
            <person name="Lapidus A."/>
        </authorList>
    </citation>
    <scope>NUCLEOTIDE SEQUENCE [LARGE SCALE GENOMIC DNA]</scope>
    <source>
        <strain evidence="3">DSM 9799 / CCM 4581 / KCTC 23876 / PAT</strain>
    </source>
</reference>
<keyword evidence="1" id="KW-1133">Transmembrane helix</keyword>
<feature type="transmembrane region" description="Helical" evidence="1">
    <location>
        <begin position="38"/>
        <end position="58"/>
    </location>
</feature>
<name>E1SRB6_FERBD</name>
<dbReference type="EMBL" id="CP002209">
    <property type="protein sequence ID" value="ADN74881.1"/>
    <property type="molecule type" value="Genomic_DNA"/>
</dbReference>
<feature type="transmembrane region" description="Helical" evidence="1">
    <location>
        <begin position="70"/>
        <end position="90"/>
    </location>
</feature>
<organism evidence="2 3">
    <name type="scientific">Ferrimonas balearica (strain DSM 9799 / CCM 4581 / KCTC 23876 / PAT)</name>
    <dbReference type="NCBI Taxonomy" id="550540"/>
    <lineage>
        <taxon>Bacteria</taxon>
        <taxon>Pseudomonadati</taxon>
        <taxon>Pseudomonadota</taxon>
        <taxon>Gammaproteobacteria</taxon>
        <taxon>Alteromonadales</taxon>
        <taxon>Ferrimonadaceae</taxon>
        <taxon>Ferrimonas</taxon>
    </lineage>
</organism>
<dbReference type="RefSeq" id="WP_013344187.1">
    <property type="nucleotide sequence ID" value="NC_014541.1"/>
</dbReference>
<sequence length="96" mass="10541">MLQWYPVHYRIGAAPLLTASMVVIALLGRLLLPGSALVVWPLVASLPIICLLHLYLIVDDQAMGKLDAVFYALVHLPLAFVVWTFCLLHATGGDLF</sequence>
<evidence type="ECO:0000256" key="1">
    <source>
        <dbReference type="SAM" id="Phobius"/>
    </source>
</evidence>
<dbReference type="AlphaFoldDB" id="E1SRB6"/>
<dbReference type="KEGG" id="fbl:Fbal_0669"/>
<keyword evidence="3" id="KW-1185">Reference proteome</keyword>
<protein>
    <submittedName>
        <fullName evidence="2">Uncharacterized protein</fullName>
    </submittedName>
</protein>
<dbReference type="HOGENOM" id="CLU_2355560_0_0_6"/>
<keyword evidence="1" id="KW-0472">Membrane</keyword>
<dbReference type="GeneID" id="67180910"/>
<dbReference type="eggNOG" id="ENOG502ZEEE">
    <property type="taxonomic scope" value="Bacteria"/>
</dbReference>
<evidence type="ECO:0000313" key="2">
    <source>
        <dbReference type="EMBL" id="ADN74881.1"/>
    </source>
</evidence>
<accession>E1SRB6</accession>
<dbReference type="Proteomes" id="UP000006683">
    <property type="component" value="Chromosome"/>
</dbReference>
<proteinExistence type="predicted"/>
<dbReference type="OrthoDB" id="6266016at2"/>
<feature type="transmembrane region" description="Helical" evidence="1">
    <location>
        <begin position="12"/>
        <end position="32"/>
    </location>
</feature>
<dbReference type="STRING" id="550540.Fbal_0669"/>
<evidence type="ECO:0000313" key="3">
    <source>
        <dbReference type="Proteomes" id="UP000006683"/>
    </source>
</evidence>
<keyword evidence="1" id="KW-0812">Transmembrane</keyword>